<keyword evidence="4 5" id="KW-0539">Nucleus</keyword>
<name>A0ABP0FSJ3_CLALP</name>
<dbReference type="SUPFAM" id="SSF47762">
    <property type="entry name" value="PAH2 domain"/>
    <property type="match status" value="2"/>
</dbReference>
<evidence type="ECO:0008006" key="9">
    <source>
        <dbReference type="Google" id="ProtNLM"/>
    </source>
</evidence>
<dbReference type="PROSITE" id="PS51477">
    <property type="entry name" value="PAH"/>
    <property type="match status" value="1"/>
</dbReference>
<evidence type="ECO:0000256" key="2">
    <source>
        <dbReference type="ARBA" id="ARBA00023015"/>
    </source>
</evidence>
<feature type="region of interest" description="Disordered" evidence="6">
    <location>
        <begin position="1139"/>
        <end position="1179"/>
    </location>
</feature>
<feature type="region of interest" description="Disordered" evidence="6">
    <location>
        <begin position="779"/>
        <end position="817"/>
    </location>
</feature>
<keyword evidence="2" id="KW-0805">Transcription regulation</keyword>
<evidence type="ECO:0000256" key="1">
    <source>
        <dbReference type="ARBA" id="ARBA00004123"/>
    </source>
</evidence>
<gene>
    <name evidence="7" type="ORF">CVLEPA_LOCUS13275</name>
</gene>
<evidence type="ECO:0000256" key="3">
    <source>
        <dbReference type="ARBA" id="ARBA00023163"/>
    </source>
</evidence>
<evidence type="ECO:0000256" key="4">
    <source>
        <dbReference type="ARBA" id="ARBA00023242"/>
    </source>
</evidence>
<dbReference type="InterPro" id="IPR003822">
    <property type="entry name" value="PAH"/>
</dbReference>
<keyword evidence="8" id="KW-1185">Reference proteome</keyword>
<organism evidence="7 8">
    <name type="scientific">Clavelina lepadiformis</name>
    <name type="common">Light-bulb sea squirt</name>
    <name type="synonym">Ascidia lepadiformis</name>
    <dbReference type="NCBI Taxonomy" id="159417"/>
    <lineage>
        <taxon>Eukaryota</taxon>
        <taxon>Metazoa</taxon>
        <taxon>Chordata</taxon>
        <taxon>Tunicata</taxon>
        <taxon>Ascidiacea</taxon>
        <taxon>Aplousobranchia</taxon>
        <taxon>Clavelinidae</taxon>
        <taxon>Clavelina</taxon>
    </lineage>
</organism>
<feature type="compositionally biased region" description="Basic and acidic residues" evidence="6">
    <location>
        <begin position="869"/>
        <end position="880"/>
    </location>
</feature>
<dbReference type="EMBL" id="CAWYQH010000096">
    <property type="protein sequence ID" value="CAK8682614.1"/>
    <property type="molecule type" value="Genomic_DNA"/>
</dbReference>
<dbReference type="Pfam" id="PF21227">
    <property type="entry name" value="Myb_DNA-binding_7"/>
    <property type="match status" value="1"/>
</dbReference>
<feature type="compositionally biased region" description="Polar residues" evidence="6">
    <location>
        <begin position="1354"/>
        <end position="1368"/>
    </location>
</feature>
<dbReference type="PANTHER" id="PTHR16088">
    <property type="entry name" value="YY1 ASSOCIATED PROTEIN-RELATED"/>
    <property type="match status" value="1"/>
</dbReference>
<evidence type="ECO:0000313" key="8">
    <source>
        <dbReference type="Proteomes" id="UP001642483"/>
    </source>
</evidence>
<proteinExistence type="predicted"/>
<feature type="compositionally biased region" description="Basic residues" evidence="6">
    <location>
        <begin position="780"/>
        <end position="799"/>
    </location>
</feature>
<sequence length="1379" mass="155239">MNEDNNKMASMSTKGDSKSNTEAKTFVENEQKTFSENEDSDDETSSGSELHGFDIDNQLEEKLKKHGLNRRNVKTIIHELLNDEHVRGLLKANLDNENAAAPLPESKNLRSKVTTKRSKEFEKVAKFTEIPLPEEDDDDEEYHPGTKEYVADAEISQDTQESPNDLDTSIECSSISSEIDILKQTEPETQKSFLQHLDECQKELDAINRRQELHDQEIIAQRTRSKHSLLDIAMAEIETAFKPPDVTDDMYTPSGDDDWHKWLAELMLDETALDAPDAADDDCEQDPDYNFIQSESEECNEKEDYRNDHGTHIPRKEVKELLEENHSEELDFKGQLISSAAPTETPIPSNSTYSKNYAMPMVKPVNTVKSQLAMLRKSKVIPSQRKKDVGFSETSGSIASNYEVNQPITFTKHQLNVLSTQMRQHVQLLTQTNILTRNIPCYSSIVVESHAVLKELQQLSQHDRINFVVNSSYFDVPGLAEALKIASTEIPQSEPVTRLSKTERQRFVQPMRRAVGELMAKNPLFAFSQLLPVNAPQENIPDNTRLSFNSSEDSLMALGIAQMEGHALPWHILIHQYMMPCKQPEQIRSRMMNVKIQGRYSRDNPIRLYRQSGKLPSTPALCQADAGHGTNAENLLNLKKSNLPDWLIALQHETEHMQNNRNSTGNIEKLLGERSTYSDIDITKHTNEPSINTVTKVPTVQPAVISVLQQPSILFSPQKPLSIVLPTGVLASPAAILTQPQLVQVNKPATVGKFPITPQNIHSKTMISNHDTKQTIPAMKTRKKTKKKIVKSNHQKARKTTNNFPERKQKPPVQSKNVVEESFDDLDDEILLTEEDFDENEHDEHTVGVEDLSEDETLTEQKIWSGQKRQADRSERDLKTKWKKRKETTSKKLGGRLHRLHPGLSGKKKTRLSSDPLSRSLLQSAQKVKLLEEETIVQLDPSRVEKEMLLAEGYLTRMEDVLKDHPNVLTNVLEIFSEFDGDTAQSPPGLFKKLSKLLAPWPELLQGFAPFLLPEQAQLCGLLSEQQVYARARKFLRQLEIRFQDNPQHLGRILNAFHSMSSCVIFNEHEVKNTILALLKSEPYLQEEFLMFFDNERPPESRLHGECEEIFWNDDLIKDSMTSKFERVIIPFSEGQEVQASTSENFSNKTDEIKSVADHENKSDSEEDPLGDNNDMNHDTNASTDIGIISEDALSCSPFKRLIPATTLPAVTIPPSLQSLGGGKPPVTNNMTPALFVDVVDRPVTPTGIQASTDDSISVPSFDPINDQCSSQGLSLPLTPSHSKSSLEAEVGPPKMPDENDEIPWNREEDTMLLSVCKQLGPTEQAFHQVAQACKRTVKEATNRFNAIMALLSSADQTDTDTTGQNSDSDTDTKESNGE</sequence>
<protein>
    <recommendedName>
        <fullName evidence="9">Myb-like domain-containing protein</fullName>
    </recommendedName>
</protein>
<feature type="compositionally biased region" description="Polar residues" evidence="6">
    <location>
        <begin position="1139"/>
        <end position="1148"/>
    </location>
</feature>
<evidence type="ECO:0000313" key="7">
    <source>
        <dbReference type="EMBL" id="CAK8682614.1"/>
    </source>
</evidence>
<feature type="region of interest" description="Disordered" evidence="6">
    <location>
        <begin position="1269"/>
        <end position="1297"/>
    </location>
</feature>
<feature type="compositionally biased region" description="Basic residues" evidence="6">
    <location>
        <begin position="893"/>
        <end position="911"/>
    </location>
</feature>
<dbReference type="Gene3D" id="1.10.10.60">
    <property type="entry name" value="Homeodomain-like"/>
    <property type="match status" value="1"/>
</dbReference>
<accession>A0ABP0FSJ3</accession>
<feature type="compositionally biased region" description="Basic and acidic residues" evidence="6">
    <location>
        <begin position="15"/>
        <end position="35"/>
    </location>
</feature>
<dbReference type="InterPro" id="IPR052435">
    <property type="entry name" value="YY1-Transcr_Regul"/>
</dbReference>
<comment type="subcellular location">
    <subcellularLocation>
        <location evidence="1 5">Nucleus</location>
    </subcellularLocation>
</comment>
<dbReference type="Proteomes" id="UP001642483">
    <property type="component" value="Unassembled WGS sequence"/>
</dbReference>
<feature type="region of interest" description="Disordered" evidence="6">
    <location>
        <begin position="862"/>
        <end position="916"/>
    </location>
</feature>
<feature type="compositionally biased region" description="Basic and acidic residues" evidence="6">
    <location>
        <begin position="1149"/>
        <end position="1164"/>
    </location>
</feature>
<dbReference type="InterPro" id="IPR036600">
    <property type="entry name" value="PAH_sf"/>
</dbReference>
<feature type="region of interest" description="Disordered" evidence="6">
    <location>
        <begin position="1353"/>
        <end position="1379"/>
    </location>
</feature>
<feature type="compositionally biased region" description="Polar residues" evidence="6">
    <location>
        <begin position="1269"/>
        <end position="1286"/>
    </location>
</feature>
<dbReference type="PANTHER" id="PTHR16088:SF3">
    <property type="entry name" value="GON-4-LIKE PROTEIN"/>
    <property type="match status" value="1"/>
</dbReference>
<comment type="caution">
    <text evidence="7">The sequence shown here is derived from an EMBL/GenBank/DDBJ whole genome shotgun (WGS) entry which is preliminary data.</text>
</comment>
<evidence type="ECO:0000256" key="6">
    <source>
        <dbReference type="SAM" id="MobiDB-lite"/>
    </source>
</evidence>
<keyword evidence="3" id="KW-0804">Transcription</keyword>
<reference evidence="7 8" key="1">
    <citation type="submission" date="2024-02" db="EMBL/GenBank/DDBJ databases">
        <authorList>
            <person name="Daric V."/>
            <person name="Darras S."/>
        </authorList>
    </citation>
    <scope>NUCLEOTIDE SEQUENCE [LARGE SCALE GENOMIC DNA]</scope>
</reference>
<feature type="region of interest" description="Disordered" evidence="6">
    <location>
        <begin position="1"/>
        <end position="55"/>
    </location>
</feature>
<evidence type="ECO:0000256" key="5">
    <source>
        <dbReference type="PROSITE-ProRule" id="PRU00810"/>
    </source>
</evidence>